<comment type="similarity">
    <text evidence="1">Belongs to the carbon-nitrogen hydrolase superfamily. Nitrilase family.</text>
</comment>
<keyword evidence="2" id="KW-0378">Hydrolase</keyword>
<dbReference type="InterPro" id="IPR001138">
    <property type="entry name" value="Zn2Cys6_DnaBD"/>
</dbReference>
<dbReference type="InterPro" id="IPR036526">
    <property type="entry name" value="C-N_Hydrolase_sf"/>
</dbReference>
<dbReference type="InterPro" id="IPR036864">
    <property type="entry name" value="Zn2-C6_fun-type_DNA-bd_sf"/>
</dbReference>
<dbReference type="Pfam" id="PF00172">
    <property type="entry name" value="Zn_clus"/>
    <property type="match status" value="1"/>
</dbReference>
<dbReference type="SUPFAM" id="SSF56317">
    <property type="entry name" value="Carbon-nitrogen hydrolase"/>
    <property type="match status" value="1"/>
</dbReference>
<dbReference type="PROSITE" id="PS00920">
    <property type="entry name" value="NITRIL_CHT_1"/>
    <property type="match status" value="1"/>
</dbReference>
<dbReference type="InterPro" id="IPR003010">
    <property type="entry name" value="C-N_Hydrolase"/>
</dbReference>
<accession>A0AAN6C8D6</accession>
<dbReference type="CDD" id="cd00067">
    <property type="entry name" value="GAL4"/>
    <property type="match status" value="1"/>
</dbReference>
<evidence type="ECO:0000259" key="8">
    <source>
        <dbReference type="PROSITE" id="PS50263"/>
    </source>
</evidence>
<feature type="domain" description="Zn(2)-C6 fungal-type" evidence="7">
    <location>
        <begin position="396"/>
        <end position="424"/>
    </location>
</feature>
<proteinExistence type="inferred from homology"/>
<dbReference type="SMART" id="SM00066">
    <property type="entry name" value="GAL4"/>
    <property type="match status" value="1"/>
</dbReference>
<evidence type="ECO:0000256" key="4">
    <source>
        <dbReference type="ARBA" id="ARBA00036406"/>
    </source>
</evidence>
<dbReference type="AlphaFoldDB" id="A0AAN6C8D6"/>
<dbReference type="Pfam" id="PF00795">
    <property type="entry name" value="CN_hydrolase"/>
    <property type="match status" value="1"/>
</dbReference>
<dbReference type="EC" id="3.5.5.1" evidence="5"/>
<dbReference type="PANTHER" id="PTHR46044:SF14">
    <property type="entry name" value="ARYLACETONITRILASE"/>
    <property type="match status" value="1"/>
</dbReference>
<dbReference type="GO" id="GO:0016836">
    <property type="term" value="F:hydro-lyase activity"/>
    <property type="evidence" value="ECO:0007669"/>
    <property type="project" value="UniProtKB-ARBA"/>
</dbReference>
<evidence type="ECO:0000256" key="1">
    <source>
        <dbReference type="ARBA" id="ARBA00008129"/>
    </source>
</evidence>
<dbReference type="GO" id="GO:0008270">
    <property type="term" value="F:zinc ion binding"/>
    <property type="evidence" value="ECO:0007669"/>
    <property type="project" value="InterPro"/>
</dbReference>
<evidence type="ECO:0000259" key="7">
    <source>
        <dbReference type="PROSITE" id="PS50048"/>
    </source>
</evidence>
<keyword evidence="3" id="KW-0539">Nucleus</keyword>
<dbReference type="GO" id="GO:0000257">
    <property type="term" value="F:nitrilase activity"/>
    <property type="evidence" value="ECO:0007669"/>
    <property type="project" value="UniProtKB-EC"/>
</dbReference>
<evidence type="ECO:0000313" key="10">
    <source>
        <dbReference type="Proteomes" id="UP000537989"/>
    </source>
</evidence>
<dbReference type="InterPro" id="IPR000132">
    <property type="entry name" value="Nitrilase/CN_hydratase_CS"/>
</dbReference>
<dbReference type="Gene3D" id="4.10.240.10">
    <property type="entry name" value="Zn(2)-C6 fungal-type DNA-binding domain"/>
    <property type="match status" value="1"/>
</dbReference>
<dbReference type="InterPro" id="IPR044149">
    <property type="entry name" value="Nitrilases_CHs"/>
</dbReference>
<dbReference type="PROSITE" id="PS50263">
    <property type="entry name" value="CN_HYDROLASE"/>
    <property type="match status" value="1"/>
</dbReference>
<sequence length="760" mass="83504">MKAAVVQAEPVWFDLAKTIEKSCKLIKEAASNGAQIVAFPELWLPGYPTWIWARPMDLEMSVKYIKNSMRVDSEEMQAIQSCAAENNIVVCVGFSESCGGSVYIAQCTIDSNGELLMTRRKLKPFHIERTLFGDGGGKSLDNVASTTVGRVGQLSCGEHFNPLLNFNTFSQGEDIHCAAWPCVPTHSGGPEPYSMSDEAVASISRVYSIQAQCYTLHSTTVITEPSIEQMGTKQAPVFNVPGGGNAKIFAPDGRQLTEDLPATEEGMVMADLDLDQVTMHKALLDTCGHNGRPELLWLGRDSLEKLPSDMVPMRLPYLPQASNKVVRIFAGRGTSTLSLCILFSIPAMASDASAALASLPPHIGPSSALVQLVPRVSNLPYTRQYCRTSKPKVRSGCRTCKKRRVKCDEGKPTCARCANGDFVCDGYETALSTVLWAPVQTPHRNHQSLAPPVIPGLTSQNVPYLDAFRYHVAPELSGSFYMDFCQGSILVGAHKDDSIRQLALALGALTLAIADDARQTKQHIVHARPSSLRPWGFATIKNGNHAASLKHYMKGVSSLRDRLQVDPAHVPVRTILITTILMALYEILQGNYKSVDTMLRTITNLLHHHHDNPTQDGSDEELVSIQHTFTCFSIMSQYSRKFTSPWPTFMSMKTASDIEPPTFGVDLPTTILSRWRFFNSGALAYIGQAHGVAMSKNPDLTASFEYQGQILRSQAELWTQAIDAYLDDDPVNEHAHSLGSNGKKAPGIRSFSLRVSWESW</sequence>
<feature type="active site" description="Proton acceptor" evidence="6">
    <location>
        <position position="41"/>
    </location>
</feature>
<dbReference type="GO" id="GO:0000981">
    <property type="term" value="F:DNA-binding transcription factor activity, RNA polymerase II-specific"/>
    <property type="evidence" value="ECO:0007669"/>
    <property type="project" value="InterPro"/>
</dbReference>
<dbReference type="PROSITE" id="PS00463">
    <property type="entry name" value="ZN2_CY6_FUNGAL_1"/>
    <property type="match status" value="1"/>
</dbReference>
<gene>
    <name evidence="9" type="ORF">FAUST_1508</name>
</gene>
<keyword evidence="10" id="KW-1185">Reference proteome</keyword>
<dbReference type="Gene3D" id="3.60.110.10">
    <property type="entry name" value="Carbon-nitrogen hydrolase"/>
    <property type="match status" value="1"/>
</dbReference>
<evidence type="ECO:0000256" key="5">
    <source>
        <dbReference type="ARBA" id="ARBA00039045"/>
    </source>
</evidence>
<reference evidence="9 10" key="1">
    <citation type="submission" date="2020-02" db="EMBL/GenBank/DDBJ databases">
        <title>Identification and distribution of gene clusters putatively required for synthesis of sphingolipid metabolism inhibitors in phylogenetically diverse species of the filamentous fungus Fusarium.</title>
        <authorList>
            <person name="Kim H.-S."/>
            <person name="Busman M."/>
            <person name="Brown D.W."/>
            <person name="Divon H."/>
            <person name="Uhlig S."/>
            <person name="Proctor R.H."/>
        </authorList>
    </citation>
    <scope>NUCLEOTIDE SEQUENCE [LARGE SCALE GENOMIC DNA]</scope>
    <source>
        <strain evidence="9 10">NRRL 2903</strain>
    </source>
</reference>
<name>A0AAN6C8D6_FUSAU</name>
<comment type="caution">
    <text evidence="9">The sequence shown here is derived from an EMBL/GenBank/DDBJ whole genome shotgun (WGS) entry which is preliminary data.</text>
</comment>
<dbReference type="Pfam" id="PF11951">
    <property type="entry name" value="Fungal_trans_2"/>
    <property type="match status" value="1"/>
</dbReference>
<evidence type="ECO:0000256" key="3">
    <source>
        <dbReference type="ARBA" id="ARBA00023242"/>
    </source>
</evidence>
<feature type="domain" description="CN hydrolase" evidence="8">
    <location>
        <begin position="1"/>
        <end position="274"/>
    </location>
</feature>
<dbReference type="SUPFAM" id="SSF57701">
    <property type="entry name" value="Zn2/Cys6 DNA-binding domain"/>
    <property type="match status" value="1"/>
</dbReference>
<comment type="catalytic activity">
    <reaction evidence="4">
        <text>a nitrile + 2 H2O = a carboxylate + NH4(+)</text>
        <dbReference type="Rhea" id="RHEA:21724"/>
        <dbReference type="ChEBI" id="CHEBI:15377"/>
        <dbReference type="ChEBI" id="CHEBI:18379"/>
        <dbReference type="ChEBI" id="CHEBI:28938"/>
        <dbReference type="ChEBI" id="CHEBI:29067"/>
        <dbReference type="EC" id="3.5.5.1"/>
    </reaction>
</comment>
<evidence type="ECO:0000256" key="2">
    <source>
        <dbReference type="ARBA" id="ARBA00022801"/>
    </source>
</evidence>
<dbReference type="EMBL" id="JAAMOD010000033">
    <property type="protein sequence ID" value="KAF5245921.1"/>
    <property type="molecule type" value="Genomic_DNA"/>
</dbReference>
<protein>
    <recommendedName>
        <fullName evidence="5">nitrilase</fullName>
        <ecNumber evidence="5">3.5.5.1</ecNumber>
    </recommendedName>
</protein>
<organism evidence="9 10">
    <name type="scientific">Fusarium austroamericanum</name>
    <dbReference type="NCBI Taxonomy" id="282268"/>
    <lineage>
        <taxon>Eukaryota</taxon>
        <taxon>Fungi</taxon>
        <taxon>Dikarya</taxon>
        <taxon>Ascomycota</taxon>
        <taxon>Pezizomycotina</taxon>
        <taxon>Sordariomycetes</taxon>
        <taxon>Hypocreomycetidae</taxon>
        <taxon>Hypocreales</taxon>
        <taxon>Nectriaceae</taxon>
        <taxon>Fusarium</taxon>
    </lineage>
</organism>
<dbReference type="PROSITE" id="PS50048">
    <property type="entry name" value="ZN2_CY6_FUNGAL_2"/>
    <property type="match status" value="1"/>
</dbReference>
<dbReference type="CDD" id="cd07564">
    <property type="entry name" value="nitrilases_CHs"/>
    <property type="match status" value="1"/>
</dbReference>
<evidence type="ECO:0000256" key="6">
    <source>
        <dbReference type="PROSITE-ProRule" id="PRU10139"/>
    </source>
</evidence>
<evidence type="ECO:0000313" key="9">
    <source>
        <dbReference type="EMBL" id="KAF5245921.1"/>
    </source>
</evidence>
<dbReference type="Proteomes" id="UP000537989">
    <property type="component" value="Unassembled WGS sequence"/>
</dbReference>
<dbReference type="InterPro" id="IPR021858">
    <property type="entry name" value="Fun_TF"/>
</dbReference>
<dbReference type="PANTHER" id="PTHR46044">
    <property type="entry name" value="NITRILASE"/>
    <property type="match status" value="1"/>
</dbReference>